<evidence type="ECO:0000256" key="1">
    <source>
        <dbReference type="SAM" id="Phobius"/>
    </source>
</evidence>
<gene>
    <name evidence="3" type="ORF">CLV29_1406</name>
</gene>
<evidence type="ECO:0000313" key="3">
    <source>
        <dbReference type="EMBL" id="TDT33776.1"/>
    </source>
</evidence>
<accession>A0A4R7JA37</accession>
<feature type="transmembrane region" description="Helical" evidence="1">
    <location>
        <begin position="59"/>
        <end position="84"/>
    </location>
</feature>
<keyword evidence="1" id="KW-1133">Transmembrane helix</keyword>
<dbReference type="RefSeq" id="WP_133754228.1">
    <property type="nucleotide sequence ID" value="NZ_CP171129.1"/>
</dbReference>
<dbReference type="InterPro" id="IPR046253">
    <property type="entry name" value="DUF6286"/>
</dbReference>
<dbReference type="Pfam" id="PF19803">
    <property type="entry name" value="DUF6286"/>
    <property type="match status" value="1"/>
</dbReference>
<protein>
    <recommendedName>
        <fullName evidence="2">DUF6286 domain-containing protein</fullName>
    </recommendedName>
</protein>
<reference evidence="3 4" key="1">
    <citation type="submission" date="2019-03" db="EMBL/GenBank/DDBJ databases">
        <title>Genomic Encyclopedia of Archaeal and Bacterial Type Strains, Phase II (KMG-II): from individual species to whole genera.</title>
        <authorList>
            <person name="Goeker M."/>
        </authorList>
    </citation>
    <scope>NUCLEOTIDE SEQUENCE [LARGE SCALE GENOMIC DNA]</scope>
    <source>
        <strain evidence="3 4">DSM 24323</strain>
    </source>
</reference>
<proteinExistence type="predicted"/>
<dbReference type="AlphaFoldDB" id="A0A4R7JA37"/>
<dbReference type="Proteomes" id="UP000295371">
    <property type="component" value="Unassembled WGS sequence"/>
</dbReference>
<keyword evidence="4" id="KW-1185">Reference proteome</keyword>
<organism evidence="3 4">
    <name type="scientific">Naumannella halotolerans</name>
    <dbReference type="NCBI Taxonomy" id="993414"/>
    <lineage>
        <taxon>Bacteria</taxon>
        <taxon>Bacillati</taxon>
        <taxon>Actinomycetota</taxon>
        <taxon>Actinomycetes</taxon>
        <taxon>Propionibacteriales</taxon>
        <taxon>Propionibacteriaceae</taxon>
        <taxon>Naumannella</taxon>
    </lineage>
</organism>
<evidence type="ECO:0000259" key="2">
    <source>
        <dbReference type="Pfam" id="PF19803"/>
    </source>
</evidence>
<sequence>MASSSLINRAQRRIPASVIAVALAALGVIAVWVGIVGLQTAQLVTWLQWIPQQLSGLTWQAPIVHVLGIVAVLLGLFLIIAACLPGRVSGVRLQAPKATEEVTGPAVVLSRRGLARVVGSWAALVDGTDAVDVSVGGRSVRVAVRTSANDPDAVREAVAEQVRNRLAELDLQRTPTVVVQARSTN</sequence>
<keyword evidence="1" id="KW-0812">Transmembrane</keyword>
<keyword evidence="1" id="KW-0472">Membrane</keyword>
<feature type="domain" description="DUF6286" evidence="2">
    <location>
        <begin position="73"/>
        <end position="182"/>
    </location>
</feature>
<feature type="transmembrane region" description="Helical" evidence="1">
    <location>
        <begin position="16"/>
        <end position="39"/>
    </location>
</feature>
<comment type="caution">
    <text evidence="3">The sequence shown here is derived from an EMBL/GenBank/DDBJ whole genome shotgun (WGS) entry which is preliminary data.</text>
</comment>
<dbReference type="EMBL" id="SOAW01000001">
    <property type="protein sequence ID" value="TDT33776.1"/>
    <property type="molecule type" value="Genomic_DNA"/>
</dbReference>
<evidence type="ECO:0000313" key="4">
    <source>
        <dbReference type="Proteomes" id="UP000295371"/>
    </source>
</evidence>
<dbReference type="OrthoDB" id="3428837at2"/>
<name>A0A4R7JA37_9ACTN</name>